<proteinExistence type="inferred from homology"/>
<evidence type="ECO:0000256" key="2">
    <source>
        <dbReference type="ARBA" id="ARBA00022763"/>
    </source>
</evidence>
<evidence type="ECO:0000313" key="6">
    <source>
        <dbReference type="Proteomes" id="UP000656077"/>
    </source>
</evidence>
<gene>
    <name evidence="5" type="ORF">GKZ28_08030</name>
</gene>
<organism evidence="5 6">
    <name type="scientific">Clostridium chromiireducens</name>
    <dbReference type="NCBI Taxonomy" id="225345"/>
    <lineage>
        <taxon>Bacteria</taxon>
        <taxon>Bacillati</taxon>
        <taxon>Bacillota</taxon>
        <taxon>Clostridia</taxon>
        <taxon>Eubacteriales</taxon>
        <taxon>Clostridiaceae</taxon>
        <taxon>Clostridium</taxon>
    </lineage>
</organism>
<dbReference type="Pfam" id="PF04098">
    <property type="entry name" value="Rad52_Rad22"/>
    <property type="match status" value="1"/>
</dbReference>
<dbReference type="InterPro" id="IPR041247">
    <property type="entry name" value="Rad52_fam"/>
</dbReference>
<evidence type="ECO:0000256" key="1">
    <source>
        <dbReference type="ARBA" id="ARBA00006638"/>
    </source>
</evidence>
<comment type="similarity">
    <text evidence="1">Belongs to the RAD52 family.</text>
</comment>
<protein>
    <submittedName>
        <fullName evidence="5">Uncharacterized protein</fullName>
    </submittedName>
</protein>
<name>A0A964RL16_9CLOT</name>
<dbReference type="GO" id="GO:0006281">
    <property type="term" value="P:DNA repair"/>
    <property type="evidence" value="ECO:0007669"/>
    <property type="project" value="UniProtKB-KW"/>
</dbReference>
<dbReference type="EMBL" id="WSRQ01000010">
    <property type="protein sequence ID" value="MVX63642.1"/>
    <property type="molecule type" value="Genomic_DNA"/>
</dbReference>
<reference evidence="5" key="1">
    <citation type="submission" date="2019-12" db="EMBL/GenBank/DDBJ databases">
        <title>Microbes associate with the intestines of laboratory mice.</title>
        <authorList>
            <person name="Navarre W."/>
            <person name="Wong E."/>
        </authorList>
    </citation>
    <scope>NUCLEOTIDE SEQUENCE</scope>
    <source>
        <strain evidence="5">NM79_F5</strain>
    </source>
</reference>
<accession>A0A964RL16</accession>
<feature type="compositionally biased region" description="Polar residues" evidence="4">
    <location>
        <begin position="204"/>
        <end position="213"/>
    </location>
</feature>
<feature type="region of interest" description="Disordered" evidence="4">
    <location>
        <begin position="158"/>
        <end position="223"/>
    </location>
</feature>
<sequence length="274" mass="30581">MSRNLKEIMENLQAPFSAEEISFRITSMNSDQTKGQVVAYVNNSAIQNRLDEVFTPFGWQCSFRDWKNNNAQICTIFIYDEEKQMWISKEDGAENTSISSIKGGLSDSMKRCARMFGIGRYLAVDRVLKTEWVSLENKRIPKTILTQLKQEYNQYLNGGRAASKPSSNATPTNSSNVTNNTGNCSNVANNSNKTTTLNKNSNNPKQSSTPNKDNSTKNETPKVKLPQALINVISQLLIDTKNPEASLLNHYKVSSMADLSIGQANDAIKRLTTH</sequence>
<keyword evidence="2" id="KW-0227">DNA damage</keyword>
<evidence type="ECO:0000256" key="3">
    <source>
        <dbReference type="ARBA" id="ARBA00023204"/>
    </source>
</evidence>
<evidence type="ECO:0000256" key="4">
    <source>
        <dbReference type="SAM" id="MobiDB-lite"/>
    </source>
</evidence>
<evidence type="ECO:0000313" key="5">
    <source>
        <dbReference type="EMBL" id="MVX63642.1"/>
    </source>
</evidence>
<dbReference type="RefSeq" id="WP_160358742.1">
    <property type="nucleotide sequence ID" value="NZ_WSRQ01000010.1"/>
</dbReference>
<feature type="compositionally biased region" description="Low complexity" evidence="4">
    <location>
        <begin position="166"/>
        <end position="203"/>
    </location>
</feature>
<dbReference type="Proteomes" id="UP000656077">
    <property type="component" value="Unassembled WGS sequence"/>
</dbReference>
<dbReference type="AlphaFoldDB" id="A0A964RL16"/>
<keyword evidence="3" id="KW-0234">DNA repair</keyword>
<comment type="caution">
    <text evidence="5">The sequence shown here is derived from an EMBL/GenBank/DDBJ whole genome shotgun (WGS) entry which is preliminary data.</text>
</comment>